<dbReference type="InterPro" id="IPR036259">
    <property type="entry name" value="MFS_trans_sf"/>
</dbReference>
<protein>
    <submittedName>
        <fullName evidence="2">Uncharacterized protein</fullName>
    </submittedName>
</protein>
<gene>
    <name evidence="2" type="ORF">FHE72_15055</name>
</gene>
<proteinExistence type="predicted"/>
<dbReference type="RefSeq" id="WP_159362243.1">
    <property type="nucleotide sequence ID" value="NZ_CP047394.1"/>
</dbReference>
<feature type="transmembrane region" description="Helical" evidence="1">
    <location>
        <begin position="50"/>
        <end position="71"/>
    </location>
</feature>
<evidence type="ECO:0000313" key="2">
    <source>
        <dbReference type="EMBL" id="QHE62189.1"/>
    </source>
</evidence>
<evidence type="ECO:0000313" key="3">
    <source>
        <dbReference type="Proteomes" id="UP000465062"/>
    </source>
</evidence>
<organism evidence="2 3">
    <name type="scientific">Rossellomorea vietnamensis</name>
    <dbReference type="NCBI Taxonomy" id="218284"/>
    <lineage>
        <taxon>Bacteria</taxon>
        <taxon>Bacillati</taxon>
        <taxon>Bacillota</taxon>
        <taxon>Bacilli</taxon>
        <taxon>Bacillales</taxon>
        <taxon>Bacillaceae</taxon>
        <taxon>Rossellomorea</taxon>
    </lineage>
</organism>
<sequence length="90" mass="9844">MMLPVINTFITGSVSEQERGMVVSLYGAVRFGGVALGPVAFGVWKQDPTQMYIITFGFTLMNILLFALLAIRTKGGARTEIQKTFGKSPR</sequence>
<dbReference type="Proteomes" id="UP000465062">
    <property type="component" value="Chromosome"/>
</dbReference>
<dbReference type="EMBL" id="CP047394">
    <property type="protein sequence ID" value="QHE62189.1"/>
    <property type="molecule type" value="Genomic_DNA"/>
</dbReference>
<dbReference type="Gene3D" id="1.20.1250.20">
    <property type="entry name" value="MFS general substrate transporter like domains"/>
    <property type="match status" value="1"/>
</dbReference>
<keyword evidence="1" id="KW-1133">Transmembrane helix</keyword>
<dbReference type="SUPFAM" id="SSF103473">
    <property type="entry name" value="MFS general substrate transporter"/>
    <property type="match status" value="1"/>
</dbReference>
<evidence type="ECO:0000256" key="1">
    <source>
        <dbReference type="SAM" id="Phobius"/>
    </source>
</evidence>
<feature type="transmembrane region" description="Helical" evidence="1">
    <location>
        <begin position="21"/>
        <end position="44"/>
    </location>
</feature>
<reference evidence="2 3" key="1">
    <citation type="submission" date="2019-06" db="EMBL/GenBank/DDBJ databases">
        <title>An operon consisting of a P-type ATPase gene and a transcriptional regular gene given the different cadmium resistance in Bacillus vietamensis 151-6 and Bacillus marisflavi 151-25.</title>
        <authorList>
            <person name="Yu X."/>
        </authorList>
    </citation>
    <scope>NUCLEOTIDE SEQUENCE [LARGE SCALE GENOMIC DNA]</scope>
    <source>
        <strain evidence="2 3">151-6</strain>
    </source>
</reference>
<name>A0A6I6UQT1_9BACI</name>
<keyword evidence="1" id="KW-0472">Membrane</keyword>
<dbReference type="KEGG" id="bvq:FHE72_15055"/>
<dbReference type="AlphaFoldDB" id="A0A6I6UQT1"/>
<keyword evidence="1" id="KW-0812">Transmembrane</keyword>
<accession>A0A6I6UQT1</accession>